<proteinExistence type="predicted"/>
<dbReference type="RefSeq" id="WP_377008091.1">
    <property type="nucleotide sequence ID" value="NZ_JBHSLV010000019.1"/>
</dbReference>
<dbReference type="EMBL" id="JBHSLV010000019">
    <property type="protein sequence ID" value="MFC5393140.1"/>
    <property type="molecule type" value="Genomic_DNA"/>
</dbReference>
<keyword evidence="1" id="KW-0472">Membrane</keyword>
<comment type="caution">
    <text evidence="2">The sequence shown here is derived from an EMBL/GenBank/DDBJ whole genome shotgun (WGS) entry which is preliminary data.</text>
</comment>
<evidence type="ECO:0000313" key="3">
    <source>
        <dbReference type="Proteomes" id="UP001596104"/>
    </source>
</evidence>
<evidence type="ECO:0000256" key="1">
    <source>
        <dbReference type="SAM" id="Phobius"/>
    </source>
</evidence>
<evidence type="ECO:0000313" key="2">
    <source>
        <dbReference type="EMBL" id="MFC5393140.1"/>
    </source>
</evidence>
<dbReference type="InterPro" id="IPR020269">
    <property type="entry name" value="Phage_Mu_Releasin"/>
</dbReference>
<protein>
    <submittedName>
        <fullName evidence="2">DUF2730 family protein</fullName>
    </submittedName>
</protein>
<keyword evidence="1" id="KW-0812">Transmembrane</keyword>
<name>A0ABW0H933_9HYPH</name>
<keyword evidence="1" id="KW-1133">Transmembrane helix</keyword>
<keyword evidence="3" id="KW-1185">Reference proteome</keyword>
<organism evidence="2 3">
    <name type="scientific">Bosea vestrisii</name>
    <dbReference type="NCBI Taxonomy" id="151416"/>
    <lineage>
        <taxon>Bacteria</taxon>
        <taxon>Pseudomonadati</taxon>
        <taxon>Pseudomonadota</taxon>
        <taxon>Alphaproteobacteria</taxon>
        <taxon>Hyphomicrobiales</taxon>
        <taxon>Boseaceae</taxon>
        <taxon>Bosea</taxon>
    </lineage>
</organism>
<reference evidence="3" key="1">
    <citation type="journal article" date="2019" name="Int. J. Syst. Evol. Microbiol.">
        <title>The Global Catalogue of Microorganisms (GCM) 10K type strain sequencing project: providing services to taxonomists for standard genome sequencing and annotation.</title>
        <authorList>
            <consortium name="The Broad Institute Genomics Platform"/>
            <consortium name="The Broad Institute Genome Sequencing Center for Infectious Disease"/>
            <person name="Wu L."/>
            <person name="Ma J."/>
        </authorList>
    </citation>
    <scope>NUCLEOTIDE SEQUENCE [LARGE SCALE GENOMIC DNA]</scope>
    <source>
        <strain evidence="3">CGMCC 1.16326</strain>
    </source>
</reference>
<accession>A0ABW0H933</accession>
<sequence>MNDLLSFLQAYGGVLSLVGSLVILLLSTKFVTKVDHDRATESLDGKFNRAIDKADKIEDRVAALENEFRHLPDRGSVHTIQLALADVKGELKAMGEQMKPIAATSERLQEFLLEQARK</sequence>
<gene>
    <name evidence="2" type="ORF">ACFPPC_10895</name>
</gene>
<dbReference type="Proteomes" id="UP001596104">
    <property type="component" value="Unassembled WGS sequence"/>
</dbReference>
<dbReference type="Pfam" id="PF10805">
    <property type="entry name" value="DUF2730"/>
    <property type="match status" value="1"/>
</dbReference>
<feature type="transmembrane region" description="Helical" evidence="1">
    <location>
        <begin position="6"/>
        <end position="26"/>
    </location>
</feature>